<evidence type="ECO:0000313" key="2">
    <source>
        <dbReference type="EMBL" id="ABA81622.2"/>
    </source>
</evidence>
<feature type="compositionally biased region" description="Polar residues" evidence="1">
    <location>
        <begin position="1"/>
        <end position="11"/>
    </location>
</feature>
<dbReference type="Gene3D" id="3.40.50.150">
    <property type="entry name" value="Vaccinia Virus protein VP39"/>
    <property type="match status" value="1"/>
</dbReference>
<dbReference type="GeneID" id="3711876"/>
<evidence type="ECO:0000313" key="3">
    <source>
        <dbReference type="Proteomes" id="UP000002703"/>
    </source>
</evidence>
<feature type="region of interest" description="Disordered" evidence="1">
    <location>
        <begin position="1"/>
        <end position="26"/>
    </location>
</feature>
<dbReference type="OrthoDB" id="8052808at2"/>
<dbReference type="Pfam" id="PF13489">
    <property type="entry name" value="Methyltransf_23"/>
    <property type="match status" value="1"/>
</dbReference>
<dbReference type="EMBL" id="CP000147">
    <property type="protein sequence ID" value="ABA81622.2"/>
    <property type="molecule type" value="Genomic_DNA"/>
</dbReference>
<dbReference type="AlphaFoldDB" id="Q3IV12"/>
<dbReference type="Proteomes" id="UP000002703">
    <property type="component" value="Plasmid D"/>
</dbReference>
<dbReference type="RefSeq" id="WP_023003459.1">
    <property type="nucleotide sequence ID" value="NC_007490.2"/>
</dbReference>
<protein>
    <submittedName>
        <fullName evidence="2">Generic methyltransferase</fullName>
    </submittedName>
</protein>
<gene>
    <name evidence="2" type="ORF">RSP_4158</name>
</gene>
<dbReference type="GO" id="GO:0008168">
    <property type="term" value="F:methyltransferase activity"/>
    <property type="evidence" value="ECO:0007669"/>
    <property type="project" value="UniProtKB-KW"/>
</dbReference>
<evidence type="ECO:0000256" key="1">
    <source>
        <dbReference type="SAM" id="MobiDB-lite"/>
    </source>
</evidence>
<proteinExistence type="predicted"/>
<geneLocation type="plasmid" evidence="3">
    <name>pRS241d</name>
</geneLocation>
<dbReference type="SUPFAM" id="SSF53335">
    <property type="entry name" value="S-adenosyl-L-methionine-dependent methyltransferases"/>
    <property type="match status" value="1"/>
</dbReference>
<dbReference type="EnsemblBacteria" id="ABA81622">
    <property type="protein sequence ID" value="ABA81622"/>
    <property type="gene ID" value="RSP_4158"/>
</dbReference>
<keyword evidence="2" id="KW-0808">Transferase</keyword>
<dbReference type="InterPro" id="IPR029063">
    <property type="entry name" value="SAM-dependent_MTases_sf"/>
</dbReference>
<sequence>MSMFNPSSSPRDATHPTAQAGDRSNGSAAQYVAGLSFEDFVAMTKFRHPRLHGLLDPHWQCDGRAQAEVDRLNVQSWEFEGQTEGGRGNDYNLAQRNIDNRHIGMTRLLRLFGEDGDTLPGPRTVILDVLAGDGTLRRFCERFGGTSPEIISADMSRLMVDACLAQGYPSIRQSASKSFLKDAVLDGVLIAYGSHHLTNPERREAAREAHRTLRRGGRFVLHDFETNGPVDRWFREVVDPFSATGHPHPHFSADEMRQIMSDAGFRDAKVQAMEDPFVLTGDTPQAARRTMLQHLRMMYGLVRLTLESDADWDRLEALAADTLGEMTIRAVDRHYEATLMRDALVAVGIR</sequence>
<keyword evidence="2" id="KW-0614">Plasmid</keyword>
<dbReference type="GO" id="GO:0032259">
    <property type="term" value="P:methylation"/>
    <property type="evidence" value="ECO:0007669"/>
    <property type="project" value="UniProtKB-KW"/>
</dbReference>
<dbReference type="KEGG" id="rsp:RSP_4158"/>
<keyword evidence="2" id="KW-0489">Methyltransferase</keyword>
<accession>Q3IV12</accession>
<reference evidence="3" key="1">
    <citation type="submission" date="2005-09" db="EMBL/GenBank/DDBJ databases">
        <title>Complete sequence of plasmid D of Rhodobacter sphaeroides 2.4.1.</title>
        <authorList>
            <person name="Copeland A."/>
            <person name="Lucas S."/>
            <person name="Lapidus A."/>
            <person name="Barry K."/>
            <person name="Detter J.C."/>
            <person name="Glavina T."/>
            <person name="Hammon N."/>
            <person name="Israni S."/>
            <person name="Pitluck S."/>
            <person name="Richardson P."/>
            <person name="Mackenzie C."/>
            <person name="Choudhary M."/>
            <person name="Larimer F."/>
            <person name="Hauser L.J."/>
            <person name="Land M."/>
            <person name="Donohue T.J."/>
            <person name="Kaplan S."/>
        </authorList>
    </citation>
    <scope>NUCLEOTIDE SEQUENCE [LARGE SCALE GENOMIC DNA]</scope>
    <source>
        <strain evidence="3">ATCC 17023 / DSM 158 / JCM 6121 / CCUG 31486 / LMG 2827 / NBRC 12203 / NCIMB 8253 / ATH 2.4.1.</strain>
        <plasmid evidence="3">pRS241d</plasmid>
    </source>
</reference>
<organism evidence="2 3">
    <name type="scientific">Cereibacter sphaeroides (strain ATCC 17023 / DSM 158 / JCM 6121 / CCUG 31486 / LMG 2827 / NBRC 12203 / NCIMB 8253 / ATH 2.4.1.)</name>
    <name type="common">Rhodobacter sphaeroides</name>
    <dbReference type="NCBI Taxonomy" id="272943"/>
    <lineage>
        <taxon>Bacteria</taxon>
        <taxon>Pseudomonadati</taxon>
        <taxon>Pseudomonadota</taxon>
        <taxon>Alphaproteobacteria</taxon>
        <taxon>Rhodobacterales</taxon>
        <taxon>Paracoccaceae</taxon>
        <taxon>Cereibacter</taxon>
    </lineage>
</organism>
<name>Q3IV12_CERS4</name>
<keyword evidence="3" id="KW-1185">Reference proteome</keyword>